<keyword evidence="1" id="KW-0472">Membrane</keyword>
<evidence type="ECO:0000313" key="3">
    <source>
        <dbReference type="Proteomes" id="UP000199208"/>
    </source>
</evidence>
<dbReference type="OrthoDB" id="2111604at2"/>
<keyword evidence="1" id="KW-0812">Transmembrane</keyword>
<dbReference type="Gene3D" id="2.170.120.40">
    <property type="entry name" value="YbbR-like domain"/>
    <property type="match status" value="2"/>
</dbReference>
<dbReference type="AlphaFoldDB" id="A0A1G5S5P5"/>
<evidence type="ECO:0000256" key="1">
    <source>
        <dbReference type="SAM" id="Phobius"/>
    </source>
</evidence>
<dbReference type="EMBL" id="FMWL01000021">
    <property type="protein sequence ID" value="SCZ81664.1"/>
    <property type="molecule type" value="Genomic_DNA"/>
</dbReference>
<dbReference type="Gene3D" id="2.170.120.30">
    <property type="match status" value="1"/>
</dbReference>
<accession>A0A1G5S5P5</accession>
<dbReference type="PANTHER" id="PTHR37804:SF1">
    <property type="entry name" value="CDAA REGULATORY PROTEIN CDAR"/>
    <property type="match status" value="1"/>
</dbReference>
<dbReference type="RefSeq" id="WP_092592756.1">
    <property type="nucleotide sequence ID" value="NZ_FMWL01000021.1"/>
</dbReference>
<organism evidence="2 3">
    <name type="scientific">Acidaminobacter hydrogenoformans DSM 2784</name>
    <dbReference type="NCBI Taxonomy" id="1120920"/>
    <lineage>
        <taxon>Bacteria</taxon>
        <taxon>Bacillati</taxon>
        <taxon>Bacillota</taxon>
        <taxon>Clostridia</taxon>
        <taxon>Peptostreptococcales</taxon>
        <taxon>Acidaminobacteraceae</taxon>
        <taxon>Acidaminobacter</taxon>
    </lineage>
</organism>
<proteinExistence type="predicted"/>
<protein>
    <submittedName>
        <fullName evidence="2">YbbR domain-containing protein</fullName>
    </submittedName>
</protein>
<keyword evidence="1" id="KW-1133">Transmembrane helix</keyword>
<dbReference type="PANTHER" id="PTHR37804">
    <property type="entry name" value="CDAA REGULATORY PROTEIN CDAR"/>
    <property type="match status" value="1"/>
</dbReference>
<dbReference type="InterPro" id="IPR012505">
    <property type="entry name" value="YbbR"/>
</dbReference>
<name>A0A1G5S5P5_9FIRM</name>
<dbReference type="STRING" id="1120920.SAMN03080599_02925"/>
<dbReference type="Pfam" id="PF07949">
    <property type="entry name" value="YbbR"/>
    <property type="match status" value="2"/>
</dbReference>
<keyword evidence="3" id="KW-1185">Reference proteome</keyword>
<evidence type="ECO:0000313" key="2">
    <source>
        <dbReference type="EMBL" id="SCZ81664.1"/>
    </source>
</evidence>
<reference evidence="2 3" key="1">
    <citation type="submission" date="2016-10" db="EMBL/GenBank/DDBJ databases">
        <authorList>
            <person name="de Groot N.N."/>
        </authorList>
    </citation>
    <scope>NUCLEOTIDE SEQUENCE [LARGE SCALE GENOMIC DNA]</scope>
    <source>
        <strain evidence="2 3">DSM 2784</strain>
    </source>
</reference>
<gene>
    <name evidence="2" type="ORF">SAMN03080599_02925</name>
</gene>
<feature type="transmembrane region" description="Helical" evidence="1">
    <location>
        <begin position="21"/>
        <end position="40"/>
    </location>
</feature>
<dbReference type="Proteomes" id="UP000199208">
    <property type="component" value="Unassembled WGS sequence"/>
</dbReference>
<dbReference type="InterPro" id="IPR053154">
    <property type="entry name" value="c-di-AMP_regulator"/>
</dbReference>
<sequence>MNLLKRINSWKQSPKYAKFQRNIAPKILSILFAVVFWLYVMDQVNPEMVKTIPDVKVEMLNLESVQNEGMVIMGDKEFYVDVKLKGRRSEVIKVTANDLLITADLEGFQKGTNNIMLNSKIFVSNVAIESLSMNSIKISLDRIVEVAKSVKIEYVGTLAENYTTGDLSVTPQEITVKGPESLVNNISSIRGQLDLTEVSNQLAKEIPVTPVDLDGNVVNGVELGKNYVTVQIGIYKLSNIPVGILTSNEVAEGYKLVKMEVLPAVITIRGNEEIVSNVESIMTEEINLMDLTETTELEVALSLPEGISVPFAEQTATVKIYVEPLMMGTLEYNSAEIAIENMNPELNYEVLTPESTLFIAYVQDSQSVVSELEKGDMKLSVDVGTLEEGDRRLELKYFSETPYTSVRLSPETLLIRITRR</sequence>